<keyword evidence="5" id="KW-1185">Reference proteome</keyword>
<feature type="transmembrane region" description="Helical" evidence="2">
    <location>
        <begin position="161"/>
        <end position="179"/>
    </location>
</feature>
<keyword evidence="2" id="KW-1133">Transmembrane helix</keyword>
<accession>A0AAV3UAM3</accession>
<dbReference type="PANTHER" id="PTHR22911:SF76">
    <property type="entry name" value="EAMA DOMAIN-CONTAINING PROTEIN"/>
    <property type="match status" value="1"/>
</dbReference>
<keyword evidence="2" id="KW-0812">Transmembrane</keyword>
<feature type="transmembrane region" description="Helical" evidence="2">
    <location>
        <begin position="255"/>
        <end position="276"/>
    </location>
</feature>
<dbReference type="Proteomes" id="UP001501729">
    <property type="component" value="Unassembled WGS sequence"/>
</dbReference>
<evidence type="ECO:0000259" key="3">
    <source>
        <dbReference type="Pfam" id="PF00892"/>
    </source>
</evidence>
<feature type="transmembrane region" description="Helical" evidence="2">
    <location>
        <begin position="191"/>
        <end position="211"/>
    </location>
</feature>
<dbReference type="GO" id="GO:0016020">
    <property type="term" value="C:membrane"/>
    <property type="evidence" value="ECO:0007669"/>
    <property type="project" value="InterPro"/>
</dbReference>
<feature type="transmembrane region" description="Helical" evidence="2">
    <location>
        <begin position="282"/>
        <end position="301"/>
    </location>
</feature>
<feature type="compositionally biased region" description="Basic and acidic residues" evidence="1">
    <location>
        <begin position="307"/>
        <end position="324"/>
    </location>
</feature>
<sequence length="324" mass="33778">MVHLAERVENEVPPMAALAVAIVAVSTSAILIELSSAASIIKALYRVLFTTLLLAPLAVTRYRDDLKAFSVRDFCIAIVTGGALAAHFVTWFESLEWTTIAASVTLVQSQPLFVAFGAWALLDERVTRRTVVGIGIALVGMVGMSVADVLSGAAVGGENPLYGNALAVVGAIAAAGYVLAGRSLRQRISLVPYVTVVYSVCTAVLFGVALASDATIALTAYPPAEWLLFLGMAIGPGIFGHTVINWALKYVESSVVSVSLLGEPLGSTLLALFVLGQVPGSATVLGGIVVLGGIYVTATATDETGETNERKVKRETAESVEKPD</sequence>
<feature type="transmembrane region" description="Helical" evidence="2">
    <location>
        <begin position="12"/>
        <end position="32"/>
    </location>
</feature>
<keyword evidence="2" id="KW-0472">Membrane</keyword>
<gene>
    <name evidence="4" type="ORF">GCM10025751_00410</name>
</gene>
<dbReference type="SUPFAM" id="SSF103481">
    <property type="entry name" value="Multidrug resistance efflux transporter EmrE"/>
    <property type="match status" value="2"/>
</dbReference>
<dbReference type="EMBL" id="BAABKX010000001">
    <property type="protein sequence ID" value="GAA5040162.1"/>
    <property type="molecule type" value="Genomic_DNA"/>
</dbReference>
<evidence type="ECO:0000313" key="4">
    <source>
        <dbReference type="EMBL" id="GAA5040162.1"/>
    </source>
</evidence>
<evidence type="ECO:0000256" key="1">
    <source>
        <dbReference type="SAM" id="MobiDB-lite"/>
    </source>
</evidence>
<feature type="transmembrane region" description="Helical" evidence="2">
    <location>
        <begin position="74"/>
        <end position="92"/>
    </location>
</feature>
<dbReference type="RefSeq" id="WP_227774629.1">
    <property type="nucleotide sequence ID" value="NZ_BAABKX010000001.1"/>
</dbReference>
<evidence type="ECO:0000313" key="5">
    <source>
        <dbReference type="Proteomes" id="UP001501729"/>
    </source>
</evidence>
<feature type="transmembrane region" description="Helical" evidence="2">
    <location>
        <begin position="98"/>
        <end position="122"/>
    </location>
</feature>
<evidence type="ECO:0000256" key="2">
    <source>
        <dbReference type="SAM" id="Phobius"/>
    </source>
</evidence>
<dbReference type="InterPro" id="IPR037185">
    <property type="entry name" value="EmrE-like"/>
</dbReference>
<organism evidence="4 5">
    <name type="scientific">Haladaptatus pallidirubidus</name>
    <dbReference type="NCBI Taxonomy" id="1008152"/>
    <lineage>
        <taxon>Archaea</taxon>
        <taxon>Methanobacteriati</taxon>
        <taxon>Methanobacteriota</taxon>
        <taxon>Stenosarchaea group</taxon>
        <taxon>Halobacteria</taxon>
        <taxon>Halobacteriales</taxon>
        <taxon>Haladaptataceae</taxon>
        <taxon>Haladaptatus</taxon>
    </lineage>
</organism>
<dbReference type="GeneID" id="68614733"/>
<dbReference type="PANTHER" id="PTHR22911">
    <property type="entry name" value="ACYL-MALONYL CONDENSING ENZYME-RELATED"/>
    <property type="match status" value="1"/>
</dbReference>
<comment type="caution">
    <text evidence="4">The sequence shown here is derived from an EMBL/GenBank/DDBJ whole genome shotgun (WGS) entry which is preliminary data.</text>
</comment>
<dbReference type="AlphaFoldDB" id="A0AAV3UAM3"/>
<feature type="transmembrane region" description="Helical" evidence="2">
    <location>
        <begin position="134"/>
        <end position="155"/>
    </location>
</feature>
<dbReference type="InterPro" id="IPR000620">
    <property type="entry name" value="EamA_dom"/>
</dbReference>
<feature type="transmembrane region" description="Helical" evidence="2">
    <location>
        <begin position="226"/>
        <end position="248"/>
    </location>
</feature>
<protein>
    <submittedName>
        <fullName evidence="4">DMT family transporter</fullName>
    </submittedName>
</protein>
<feature type="domain" description="EamA" evidence="3">
    <location>
        <begin position="162"/>
        <end position="298"/>
    </location>
</feature>
<name>A0AAV3UAM3_9EURY</name>
<feature type="domain" description="EamA" evidence="3">
    <location>
        <begin position="15"/>
        <end position="145"/>
    </location>
</feature>
<proteinExistence type="predicted"/>
<feature type="region of interest" description="Disordered" evidence="1">
    <location>
        <begin position="305"/>
        <end position="324"/>
    </location>
</feature>
<dbReference type="Pfam" id="PF00892">
    <property type="entry name" value="EamA"/>
    <property type="match status" value="2"/>
</dbReference>
<reference evidence="4 5" key="1">
    <citation type="journal article" date="2019" name="Int. J. Syst. Evol. Microbiol.">
        <title>The Global Catalogue of Microorganisms (GCM) 10K type strain sequencing project: providing services to taxonomists for standard genome sequencing and annotation.</title>
        <authorList>
            <consortium name="The Broad Institute Genomics Platform"/>
            <consortium name="The Broad Institute Genome Sequencing Center for Infectious Disease"/>
            <person name="Wu L."/>
            <person name="Ma J."/>
        </authorList>
    </citation>
    <scope>NUCLEOTIDE SEQUENCE [LARGE SCALE GENOMIC DNA]</scope>
    <source>
        <strain evidence="4 5">JCM 17504</strain>
    </source>
</reference>